<evidence type="ECO:0000256" key="9">
    <source>
        <dbReference type="ARBA" id="ARBA00023211"/>
    </source>
</evidence>
<dbReference type="InterPro" id="IPR036237">
    <property type="entry name" value="Xyl_isomerase-like_sf"/>
</dbReference>
<accession>A0ABP7AV02</accession>
<protein>
    <recommendedName>
        <fullName evidence="7">mannonate dehydratase</fullName>
        <ecNumber evidence="7">4.2.1.8</ecNumber>
    </recommendedName>
</protein>
<evidence type="ECO:0000256" key="6">
    <source>
        <dbReference type="ARBA" id="ARBA00007389"/>
    </source>
</evidence>
<comment type="similarity">
    <text evidence="6">Belongs to the mannonate dehydratase family.</text>
</comment>
<evidence type="ECO:0000313" key="12">
    <source>
        <dbReference type="Proteomes" id="UP001501697"/>
    </source>
</evidence>
<comment type="catalytic activity">
    <reaction evidence="1">
        <text>D-mannonate = 2-dehydro-3-deoxy-D-gluconate + H2O</text>
        <dbReference type="Rhea" id="RHEA:20097"/>
        <dbReference type="ChEBI" id="CHEBI:15377"/>
        <dbReference type="ChEBI" id="CHEBI:17767"/>
        <dbReference type="ChEBI" id="CHEBI:57990"/>
        <dbReference type="EC" id="4.2.1.8"/>
    </reaction>
</comment>
<comment type="cofactor">
    <cofactor evidence="2">
        <name>Mn(2+)</name>
        <dbReference type="ChEBI" id="CHEBI:29035"/>
    </cofactor>
</comment>
<evidence type="ECO:0000256" key="4">
    <source>
        <dbReference type="ARBA" id="ARBA00002713"/>
    </source>
</evidence>
<comment type="caution">
    <text evidence="11">The sequence shown here is derived from an EMBL/GenBank/DDBJ whole genome shotgun (WGS) entry which is preliminary data.</text>
</comment>
<evidence type="ECO:0000256" key="2">
    <source>
        <dbReference type="ARBA" id="ARBA00001936"/>
    </source>
</evidence>
<gene>
    <name evidence="11" type="primary">uxuA</name>
    <name evidence="11" type="ORF">GCM10022200_26370</name>
</gene>
<sequence>MTGDIELIELLPPRPSRLWPLVKQCGVNAVAALMNGAEQDQRMFRSVGVATGRPDGGDGDGDPWSEKALARDLGIFSDGGFSVQVIEDTPPLDKARLGSHGRDEQIDHVITQVRAMGNLGVPVLCYNWMAVTSWARTSIDTPSRGGALVTAFDAEHQAAREDVVEPGEVTAEQLWDALRYFLQAVVPEAEAAGVTLAMHPDDPPRSVVKGVPRILSSVEGFRRLLDLDPSPANAITLCQGNFALMTEDLPAVIREFGDRERIGFVHFRDVAGTADSFVETFHDDGPTDMAACLDAYEQAGFQGALRPDHVPTMAGETNDMPGYGTLGRLYALGYIRGLQDARAR</sequence>
<organism evidence="11 12">
    <name type="scientific">Microbacterium awajiense</name>
    <dbReference type="NCBI Taxonomy" id="415214"/>
    <lineage>
        <taxon>Bacteria</taxon>
        <taxon>Bacillati</taxon>
        <taxon>Actinomycetota</taxon>
        <taxon>Actinomycetes</taxon>
        <taxon>Micrococcales</taxon>
        <taxon>Microbacteriaceae</taxon>
        <taxon>Microbacterium</taxon>
    </lineage>
</organism>
<keyword evidence="8" id="KW-0408">Iron</keyword>
<dbReference type="PIRSF" id="PIRSF016049">
    <property type="entry name" value="Man_dehyd"/>
    <property type="match status" value="1"/>
</dbReference>
<proteinExistence type="inferred from homology"/>
<evidence type="ECO:0000256" key="7">
    <source>
        <dbReference type="ARBA" id="ARBA00012927"/>
    </source>
</evidence>
<name>A0ABP7AV02_9MICO</name>
<keyword evidence="10" id="KW-0456">Lyase</keyword>
<dbReference type="Proteomes" id="UP001501697">
    <property type="component" value="Unassembled WGS sequence"/>
</dbReference>
<evidence type="ECO:0000256" key="10">
    <source>
        <dbReference type="ARBA" id="ARBA00023239"/>
    </source>
</evidence>
<evidence type="ECO:0000256" key="8">
    <source>
        <dbReference type="ARBA" id="ARBA00023004"/>
    </source>
</evidence>
<keyword evidence="9" id="KW-0464">Manganese</keyword>
<dbReference type="Pfam" id="PF03786">
    <property type="entry name" value="UxuA"/>
    <property type="match status" value="2"/>
</dbReference>
<reference evidence="12" key="1">
    <citation type="journal article" date="2019" name="Int. J. Syst. Evol. Microbiol.">
        <title>The Global Catalogue of Microorganisms (GCM) 10K type strain sequencing project: providing services to taxonomists for standard genome sequencing and annotation.</title>
        <authorList>
            <consortium name="The Broad Institute Genomics Platform"/>
            <consortium name="The Broad Institute Genome Sequencing Center for Infectious Disease"/>
            <person name="Wu L."/>
            <person name="Ma J."/>
        </authorList>
    </citation>
    <scope>NUCLEOTIDE SEQUENCE [LARGE SCALE GENOMIC DNA]</scope>
    <source>
        <strain evidence="12">JCM 16544</strain>
    </source>
</reference>
<dbReference type="SUPFAM" id="SSF51658">
    <property type="entry name" value="Xylose isomerase-like"/>
    <property type="match status" value="1"/>
</dbReference>
<comment type="cofactor">
    <cofactor evidence="3">
        <name>Fe(2+)</name>
        <dbReference type="ChEBI" id="CHEBI:29033"/>
    </cofactor>
</comment>
<dbReference type="Gene3D" id="3.20.20.150">
    <property type="entry name" value="Divalent-metal-dependent TIM barrel enzymes"/>
    <property type="match status" value="1"/>
</dbReference>
<evidence type="ECO:0000313" key="11">
    <source>
        <dbReference type="EMBL" id="GAA3641312.1"/>
    </source>
</evidence>
<dbReference type="RefSeq" id="WP_344739337.1">
    <property type="nucleotide sequence ID" value="NZ_BAAAYU010000005.1"/>
</dbReference>
<comment type="function">
    <text evidence="4">Catalyzes the dehydration of D-mannonate.</text>
</comment>
<dbReference type="PANTHER" id="PTHR30387:SF2">
    <property type="entry name" value="MANNONATE DEHYDRATASE"/>
    <property type="match status" value="1"/>
</dbReference>
<dbReference type="EMBL" id="BAAAYU010000005">
    <property type="protein sequence ID" value="GAA3641312.1"/>
    <property type="molecule type" value="Genomic_DNA"/>
</dbReference>
<comment type="pathway">
    <text evidence="5">Carbohydrate metabolism; pentose and glucuronate interconversion.</text>
</comment>
<dbReference type="InterPro" id="IPR004628">
    <property type="entry name" value="Man_deHydtase"/>
</dbReference>
<keyword evidence="12" id="KW-1185">Reference proteome</keyword>
<evidence type="ECO:0000256" key="1">
    <source>
        <dbReference type="ARBA" id="ARBA00001794"/>
    </source>
</evidence>
<evidence type="ECO:0000256" key="3">
    <source>
        <dbReference type="ARBA" id="ARBA00001954"/>
    </source>
</evidence>
<dbReference type="PANTHER" id="PTHR30387">
    <property type="entry name" value="MANNONATE DEHYDRATASE"/>
    <property type="match status" value="1"/>
</dbReference>
<dbReference type="EC" id="4.2.1.8" evidence="7"/>
<evidence type="ECO:0000256" key="5">
    <source>
        <dbReference type="ARBA" id="ARBA00004892"/>
    </source>
</evidence>